<keyword evidence="1" id="KW-1133">Transmembrane helix</keyword>
<dbReference type="EMBL" id="QKWP01000170">
    <property type="protein sequence ID" value="RIB25562.1"/>
    <property type="molecule type" value="Genomic_DNA"/>
</dbReference>
<dbReference type="OrthoDB" id="2338718at2759"/>
<organism evidence="2 3">
    <name type="scientific">Gigaspora rosea</name>
    <dbReference type="NCBI Taxonomy" id="44941"/>
    <lineage>
        <taxon>Eukaryota</taxon>
        <taxon>Fungi</taxon>
        <taxon>Fungi incertae sedis</taxon>
        <taxon>Mucoromycota</taxon>
        <taxon>Glomeromycotina</taxon>
        <taxon>Glomeromycetes</taxon>
        <taxon>Diversisporales</taxon>
        <taxon>Gigasporaceae</taxon>
        <taxon>Gigaspora</taxon>
    </lineage>
</organism>
<dbReference type="Proteomes" id="UP000266673">
    <property type="component" value="Unassembled WGS sequence"/>
</dbReference>
<evidence type="ECO:0000256" key="1">
    <source>
        <dbReference type="SAM" id="Phobius"/>
    </source>
</evidence>
<feature type="transmembrane region" description="Helical" evidence="1">
    <location>
        <begin position="59"/>
        <end position="79"/>
    </location>
</feature>
<evidence type="ECO:0000313" key="2">
    <source>
        <dbReference type="EMBL" id="RIB25562.1"/>
    </source>
</evidence>
<keyword evidence="1" id="KW-0472">Membrane</keyword>
<feature type="transmembrane region" description="Helical" evidence="1">
    <location>
        <begin position="471"/>
        <end position="491"/>
    </location>
</feature>
<gene>
    <name evidence="2" type="ORF">C2G38_2241340</name>
</gene>
<proteinExistence type="predicted"/>
<reference evidence="2 3" key="1">
    <citation type="submission" date="2018-06" db="EMBL/GenBank/DDBJ databases">
        <title>Comparative genomics reveals the genomic features of Rhizophagus irregularis, R. cerebriforme, R. diaphanum and Gigaspora rosea, and their symbiotic lifestyle signature.</title>
        <authorList>
            <person name="Morin E."/>
            <person name="San Clemente H."/>
            <person name="Chen E.C.H."/>
            <person name="De La Providencia I."/>
            <person name="Hainaut M."/>
            <person name="Kuo A."/>
            <person name="Kohler A."/>
            <person name="Murat C."/>
            <person name="Tang N."/>
            <person name="Roy S."/>
            <person name="Loubradou J."/>
            <person name="Henrissat B."/>
            <person name="Grigoriev I.V."/>
            <person name="Corradi N."/>
            <person name="Roux C."/>
            <person name="Martin F.M."/>
        </authorList>
    </citation>
    <scope>NUCLEOTIDE SEQUENCE [LARGE SCALE GENOMIC DNA]</scope>
    <source>
        <strain evidence="2 3">DAOM 194757</strain>
    </source>
</reference>
<feature type="transmembrane region" description="Helical" evidence="1">
    <location>
        <begin position="123"/>
        <end position="145"/>
    </location>
</feature>
<evidence type="ECO:0000313" key="3">
    <source>
        <dbReference type="Proteomes" id="UP000266673"/>
    </source>
</evidence>
<keyword evidence="1" id="KW-0812">Transmembrane</keyword>
<protein>
    <submittedName>
        <fullName evidence="2">Uncharacterized protein</fullName>
    </submittedName>
</protein>
<dbReference type="AlphaFoldDB" id="A0A397VV01"/>
<accession>A0A397VV01</accession>
<sequence>MINQRGEHINVPISLKFRILHTILWLSPAIGVLITAILVESIVVRTACQKFGVSAGLGIVQAINASLITTAIAIFWIAIRTYVSQIQSKLINIGNGIPFKDIASWVSLHSPLDLFKSYKSGSLGLWIVFAGLIATLLSTSSRLTYTIGDVSLGFHNNAIQTTPDQSLLQGTVCGANCIDTSPTIISGRFDSLAASQNATTEGSYITPDGFTIYLPPPSFYGTGTTTIKRRGIIGGKISCNQQSTLPSTVFVGDLMTKDRVFHSINTKAFIIASAMSSNMTGGLQWTTALYQYKNGTALNVSIDGYYTICNATAQVYDITAYATSNDTWEKTSMIKYLDKRIVYTEGNIQQNGSLIPFNPTNCKNCDFIGTENGNMTMALAFGGKVRALIYLLAGYANIGFDGKGYPLPSDIWLGTDYSRYLDSPGDTARVINRFQNRFMIGLSEVNKVPDGMKVELQVEEKYTCVVNRWPVIYTLLVLSGLIGLIGCYYVLSMKSKFIDIGPKSLLAIGTTYETQKILRGTKVLGEKNMDVFNNRKLCLVNIDHQNVALSFTHPEK</sequence>
<comment type="caution">
    <text evidence="2">The sequence shown here is derived from an EMBL/GenBank/DDBJ whole genome shotgun (WGS) entry which is preliminary data.</text>
</comment>
<feature type="transmembrane region" description="Helical" evidence="1">
    <location>
        <begin position="20"/>
        <end position="39"/>
    </location>
</feature>
<name>A0A397VV01_9GLOM</name>
<keyword evidence="3" id="KW-1185">Reference proteome</keyword>